<dbReference type="SUPFAM" id="SSF52218">
    <property type="entry name" value="Flavoproteins"/>
    <property type="match status" value="1"/>
</dbReference>
<evidence type="ECO:0000313" key="3">
    <source>
        <dbReference type="Proteomes" id="UP000325291"/>
    </source>
</evidence>
<evidence type="ECO:0000259" key="1">
    <source>
        <dbReference type="Pfam" id="PF03358"/>
    </source>
</evidence>
<reference evidence="2 3" key="1">
    <citation type="submission" date="2019-07" db="EMBL/GenBank/DDBJ databases">
        <title>Aquicoccus porphyridii gen. nov., sp. nov., isolated from a small marine red alga, Porphyridium marinum.</title>
        <authorList>
            <person name="Liu L."/>
        </authorList>
    </citation>
    <scope>NUCLEOTIDE SEQUENCE [LARGE SCALE GENOMIC DNA]</scope>
    <source>
        <strain evidence="2 3">L1 8-17</strain>
    </source>
</reference>
<dbReference type="PANTHER" id="PTHR30543">
    <property type="entry name" value="CHROMATE REDUCTASE"/>
    <property type="match status" value="1"/>
</dbReference>
<dbReference type="GO" id="GO:0010181">
    <property type="term" value="F:FMN binding"/>
    <property type="evidence" value="ECO:0007669"/>
    <property type="project" value="TreeGrafter"/>
</dbReference>
<protein>
    <submittedName>
        <fullName evidence="2">NAD(P)H-dependent oxidoreductase</fullName>
    </submittedName>
</protein>
<organism evidence="2 3">
    <name type="scientific">Aquicoccus porphyridii</name>
    <dbReference type="NCBI Taxonomy" id="1852029"/>
    <lineage>
        <taxon>Bacteria</taxon>
        <taxon>Pseudomonadati</taxon>
        <taxon>Pseudomonadota</taxon>
        <taxon>Alphaproteobacteria</taxon>
        <taxon>Rhodobacterales</taxon>
        <taxon>Paracoccaceae</taxon>
        <taxon>Aquicoccus</taxon>
    </lineage>
</organism>
<dbReference type="Pfam" id="PF03358">
    <property type="entry name" value="FMN_red"/>
    <property type="match status" value="1"/>
</dbReference>
<dbReference type="GO" id="GO:0016491">
    <property type="term" value="F:oxidoreductase activity"/>
    <property type="evidence" value="ECO:0007669"/>
    <property type="project" value="InterPro"/>
</dbReference>
<gene>
    <name evidence="2" type="ORF">FLO80_06860</name>
</gene>
<dbReference type="Proteomes" id="UP000325291">
    <property type="component" value="Unassembled WGS sequence"/>
</dbReference>
<dbReference type="GO" id="GO:0005829">
    <property type="term" value="C:cytosol"/>
    <property type="evidence" value="ECO:0007669"/>
    <property type="project" value="TreeGrafter"/>
</dbReference>
<dbReference type="EMBL" id="VINQ01000003">
    <property type="protein sequence ID" value="KAA0917739.1"/>
    <property type="molecule type" value="Genomic_DNA"/>
</dbReference>
<dbReference type="Gene3D" id="3.40.50.360">
    <property type="match status" value="1"/>
</dbReference>
<dbReference type="InterPro" id="IPR005025">
    <property type="entry name" value="FMN_Rdtase-like_dom"/>
</dbReference>
<dbReference type="InterPro" id="IPR050712">
    <property type="entry name" value="NAD(P)H-dep_reductase"/>
</dbReference>
<keyword evidence="3" id="KW-1185">Reference proteome</keyword>
<dbReference type="RefSeq" id="WP_111363036.1">
    <property type="nucleotide sequence ID" value="NZ_VINQ01000003.1"/>
</dbReference>
<feature type="domain" description="NADPH-dependent FMN reductase-like" evidence="1">
    <location>
        <begin position="8"/>
        <end position="145"/>
    </location>
</feature>
<sequence length="204" mass="22314">MSDKPIHLVILVGSNREGRFAPVIANWFTEQVRSNADFTVDVIDLADVALPAAISDTPSAEAVSFCERLAAADAFVMVVPEYNHSFPAVLKHAIDFGYHEWQAKPVGFVSYGGFAAGLRAVEHLRGVMAELHAMTMRDTVSFQNPWDAFDDEGHAIRPDGCAAAAAVMLHQLKWWATALRQARRAEPYIEAPAVPQKQDLADVG</sequence>
<dbReference type="InterPro" id="IPR029039">
    <property type="entry name" value="Flavoprotein-like_sf"/>
</dbReference>
<comment type="caution">
    <text evidence="2">The sequence shown here is derived from an EMBL/GenBank/DDBJ whole genome shotgun (WGS) entry which is preliminary data.</text>
</comment>
<name>A0A5A9ZKZ5_9RHOB</name>
<dbReference type="PANTHER" id="PTHR30543:SF21">
    <property type="entry name" value="NAD(P)H-DEPENDENT FMN REDUCTASE LOT6"/>
    <property type="match status" value="1"/>
</dbReference>
<evidence type="ECO:0000313" key="2">
    <source>
        <dbReference type="EMBL" id="KAA0917739.1"/>
    </source>
</evidence>
<proteinExistence type="predicted"/>
<dbReference type="AlphaFoldDB" id="A0A5A9ZKZ5"/>
<accession>A0A5A9ZKZ5</accession>